<dbReference type="AlphaFoldDB" id="A0AAV8ZQC8"/>
<name>A0AAV8ZQC8_9CUCU</name>
<dbReference type="GO" id="GO:0035721">
    <property type="term" value="P:intraciliary retrograde transport"/>
    <property type="evidence" value="ECO:0007669"/>
    <property type="project" value="InterPro"/>
</dbReference>
<dbReference type="PANTHER" id="PTHR14920">
    <property type="entry name" value="OSMOTIC AVOIDANCE ABNORMAL PROTEIN 1/WD REPEAT MEMBRANE PROTEIN"/>
    <property type="match status" value="1"/>
</dbReference>
<evidence type="ECO:0000313" key="1">
    <source>
        <dbReference type="EMBL" id="KAJ8967254.1"/>
    </source>
</evidence>
<dbReference type="Proteomes" id="UP001162156">
    <property type="component" value="Unassembled WGS sequence"/>
</dbReference>
<accession>A0AAV8ZQC8</accession>
<reference evidence="1" key="1">
    <citation type="journal article" date="2023" name="Insect Mol. Biol.">
        <title>Genome sequencing provides insights into the evolution of gene families encoding plant cell wall-degrading enzymes in longhorned beetles.</title>
        <authorList>
            <person name="Shin N.R."/>
            <person name="Okamura Y."/>
            <person name="Kirsch R."/>
            <person name="Pauchet Y."/>
        </authorList>
    </citation>
    <scope>NUCLEOTIDE SEQUENCE</scope>
    <source>
        <strain evidence="1">RBIC_L_NR</strain>
    </source>
</reference>
<dbReference type="InterPro" id="IPR040379">
    <property type="entry name" value="WDR19/dyf-2"/>
</dbReference>
<comment type="caution">
    <text evidence="1">The sequence shown here is derived from an EMBL/GenBank/DDBJ whole genome shotgun (WGS) entry which is preliminary data.</text>
</comment>
<evidence type="ECO:0000313" key="2">
    <source>
        <dbReference type="Proteomes" id="UP001162156"/>
    </source>
</evidence>
<proteinExistence type="predicted"/>
<sequence length="81" mass="9347">MLLALKAYKELEEVAMVNSLESILEVEDYKLLCGYITMFLNNYDKAQEWFLDSSYPSAALEMRRDLLQWDQAFAAGKKNGT</sequence>
<keyword evidence="2" id="KW-1185">Reference proteome</keyword>
<organism evidence="1 2">
    <name type="scientific">Rhamnusium bicolor</name>
    <dbReference type="NCBI Taxonomy" id="1586634"/>
    <lineage>
        <taxon>Eukaryota</taxon>
        <taxon>Metazoa</taxon>
        <taxon>Ecdysozoa</taxon>
        <taxon>Arthropoda</taxon>
        <taxon>Hexapoda</taxon>
        <taxon>Insecta</taxon>
        <taxon>Pterygota</taxon>
        <taxon>Neoptera</taxon>
        <taxon>Endopterygota</taxon>
        <taxon>Coleoptera</taxon>
        <taxon>Polyphaga</taxon>
        <taxon>Cucujiformia</taxon>
        <taxon>Chrysomeloidea</taxon>
        <taxon>Cerambycidae</taxon>
        <taxon>Lepturinae</taxon>
        <taxon>Rhagiini</taxon>
        <taxon>Rhamnusium</taxon>
    </lineage>
</organism>
<dbReference type="GO" id="GO:0030991">
    <property type="term" value="C:intraciliary transport particle A"/>
    <property type="evidence" value="ECO:0007669"/>
    <property type="project" value="TreeGrafter"/>
</dbReference>
<gene>
    <name evidence="1" type="ORF">NQ314_002981</name>
</gene>
<dbReference type="PANTHER" id="PTHR14920:SF0">
    <property type="entry name" value="WD REPEAT DOMAIN 19"/>
    <property type="match status" value="1"/>
</dbReference>
<dbReference type="EMBL" id="JANEYF010000880">
    <property type="protein sequence ID" value="KAJ8967254.1"/>
    <property type="molecule type" value="Genomic_DNA"/>
</dbReference>
<dbReference type="GO" id="GO:0060271">
    <property type="term" value="P:cilium assembly"/>
    <property type="evidence" value="ECO:0007669"/>
    <property type="project" value="TreeGrafter"/>
</dbReference>
<dbReference type="GO" id="GO:0005929">
    <property type="term" value="C:cilium"/>
    <property type="evidence" value="ECO:0007669"/>
    <property type="project" value="TreeGrafter"/>
</dbReference>
<protein>
    <submittedName>
        <fullName evidence="1">Uncharacterized protein</fullName>
    </submittedName>
</protein>